<dbReference type="PROSITE" id="PS51007">
    <property type="entry name" value="CYTC"/>
    <property type="match status" value="2"/>
</dbReference>
<evidence type="ECO:0000259" key="8">
    <source>
        <dbReference type="PROSITE" id="PS51007"/>
    </source>
</evidence>
<protein>
    <recommendedName>
        <fullName evidence="8">Cytochrome c domain-containing protein</fullName>
    </recommendedName>
</protein>
<dbReference type="InterPro" id="IPR051395">
    <property type="entry name" value="Cytochrome_c_Peroxidase/MauG"/>
</dbReference>
<name>A0ABT5EEX9_9BACT</name>
<dbReference type="PANTHER" id="PTHR30600:SF10">
    <property type="entry name" value="BLL6722 PROTEIN"/>
    <property type="match status" value="1"/>
</dbReference>
<dbReference type="InterPro" id="IPR036909">
    <property type="entry name" value="Cyt_c-like_dom_sf"/>
</dbReference>
<dbReference type="PANTHER" id="PTHR30600">
    <property type="entry name" value="CYTOCHROME C PEROXIDASE-RELATED"/>
    <property type="match status" value="1"/>
</dbReference>
<sequence>MSLRSRLAWTAPLVAALAGACTSALHAAAPKPPRSSAADEAQTPGAALISPAWNDALRPTNACARRHAHSIPRPELPARQSSTIALARQADRTIAYVADADRHALHTVDIDGRSLLATTPLAGAPSQLVVLADGRVAVSLRDFNRVALLEPAPAPEEKLAPLCEARTPSEPTGLFVTPNEAMIFVASGWGRALTVFAVDTLDVRYAVPLPREPRAVYVEPSGRRAFVSHAMGDQISIVDLEDPLHALRSVDLRRHNGETSSRRTGQGFVLTALVGTNPERVTRLLAPMVSVDQDAGSISTETYGSRFLAAAPLVAVVDTTSESLLGRNLSVLGGLDDVGGPEKACTLPRAAALVGDRLLLGCLGVDAVLELDARARDPMHFERRRFRVAAGPTGVAAEPGRERAVVWSQFAAAVSVLDLHEGVSTMPAAEIFVSKELPPGLNAVEARGRILFHATNDPRISGDGRACASCHIDGREDGITWQTPEGRHQTIMLAGRMNEGAPFGWRGETTTLRHHVGRTMKRLAGRGVFSGADSADLDALIAYLKVMPAPVRAEPDEARRALVARGRALFDDPQQGCATCHPGGGTDRSAYDVARSPFRIPFDTPSLRFVGGTAPYFHDGRYATLGDLLRGVDGTMGHTGALSHDELRALEAYLEDL</sequence>
<evidence type="ECO:0000256" key="1">
    <source>
        <dbReference type="ARBA" id="ARBA00022617"/>
    </source>
</evidence>
<dbReference type="EMBL" id="JAQNDO010000001">
    <property type="protein sequence ID" value="MDC0740368.1"/>
    <property type="molecule type" value="Genomic_DNA"/>
</dbReference>
<dbReference type="InterPro" id="IPR009056">
    <property type="entry name" value="Cyt_c-like_dom"/>
</dbReference>
<keyword evidence="2 6" id="KW-0479">Metal-binding</keyword>
<keyword evidence="4" id="KW-0560">Oxidoreductase</keyword>
<accession>A0ABT5EEX9</accession>
<evidence type="ECO:0000313" key="9">
    <source>
        <dbReference type="EMBL" id="MDC0740368.1"/>
    </source>
</evidence>
<dbReference type="PROSITE" id="PS51257">
    <property type="entry name" value="PROKAR_LIPOPROTEIN"/>
    <property type="match status" value="1"/>
</dbReference>
<feature type="signal peptide" evidence="7">
    <location>
        <begin position="1"/>
        <end position="27"/>
    </location>
</feature>
<proteinExistence type="predicted"/>
<evidence type="ECO:0000256" key="2">
    <source>
        <dbReference type="ARBA" id="ARBA00022723"/>
    </source>
</evidence>
<evidence type="ECO:0000256" key="6">
    <source>
        <dbReference type="PROSITE-ProRule" id="PRU00433"/>
    </source>
</evidence>
<dbReference type="SUPFAM" id="SSF51004">
    <property type="entry name" value="C-terminal (heme d1) domain of cytochrome cd1-nitrite reductase"/>
    <property type="match status" value="1"/>
</dbReference>
<dbReference type="InterPro" id="IPR011048">
    <property type="entry name" value="Haem_d1_sf"/>
</dbReference>
<organism evidence="9 10">
    <name type="scientific">Polyangium mundeleinium</name>
    <dbReference type="NCBI Taxonomy" id="2995306"/>
    <lineage>
        <taxon>Bacteria</taxon>
        <taxon>Pseudomonadati</taxon>
        <taxon>Myxococcota</taxon>
        <taxon>Polyangia</taxon>
        <taxon>Polyangiales</taxon>
        <taxon>Polyangiaceae</taxon>
        <taxon>Polyangium</taxon>
    </lineage>
</organism>
<evidence type="ECO:0000256" key="5">
    <source>
        <dbReference type="ARBA" id="ARBA00023004"/>
    </source>
</evidence>
<gene>
    <name evidence="9" type="ORF">POL67_03360</name>
</gene>
<keyword evidence="10" id="KW-1185">Reference proteome</keyword>
<feature type="domain" description="Cytochrome c" evidence="8">
    <location>
        <begin position="443"/>
        <end position="548"/>
    </location>
</feature>
<reference evidence="9 10" key="1">
    <citation type="submission" date="2022-11" db="EMBL/GenBank/DDBJ databases">
        <title>Minimal conservation of predation-associated metabolite biosynthetic gene clusters underscores biosynthetic potential of Myxococcota including descriptions for ten novel species: Archangium lansinium sp. nov., Myxococcus landrumus sp. nov., Nannocystis bai.</title>
        <authorList>
            <person name="Ahearne A."/>
            <person name="Stevens C."/>
            <person name="Dowd S."/>
        </authorList>
    </citation>
    <scope>NUCLEOTIDE SEQUENCE [LARGE SCALE GENOMIC DNA]</scope>
    <source>
        <strain evidence="9 10">RJM3</strain>
    </source>
</reference>
<dbReference type="Gene3D" id="2.130.10.10">
    <property type="entry name" value="YVTN repeat-like/Quinoprotein amine dehydrogenase"/>
    <property type="match status" value="1"/>
</dbReference>
<keyword evidence="3 7" id="KW-0732">Signal</keyword>
<dbReference type="Gene3D" id="1.10.760.10">
    <property type="entry name" value="Cytochrome c-like domain"/>
    <property type="match status" value="1"/>
</dbReference>
<evidence type="ECO:0000256" key="4">
    <source>
        <dbReference type="ARBA" id="ARBA00023002"/>
    </source>
</evidence>
<dbReference type="Proteomes" id="UP001221411">
    <property type="component" value="Unassembled WGS sequence"/>
</dbReference>
<dbReference type="InterPro" id="IPR015943">
    <property type="entry name" value="WD40/YVTN_repeat-like_dom_sf"/>
</dbReference>
<dbReference type="SUPFAM" id="SSF46626">
    <property type="entry name" value="Cytochrome c"/>
    <property type="match status" value="2"/>
</dbReference>
<dbReference type="RefSeq" id="WP_271915552.1">
    <property type="nucleotide sequence ID" value="NZ_JAQNDO010000001.1"/>
</dbReference>
<evidence type="ECO:0000256" key="3">
    <source>
        <dbReference type="ARBA" id="ARBA00022729"/>
    </source>
</evidence>
<keyword evidence="5 6" id="KW-0408">Iron</keyword>
<evidence type="ECO:0000313" key="10">
    <source>
        <dbReference type="Proteomes" id="UP001221411"/>
    </source>
</evidence>
<feature type="domain" description="Cytochrome c" evidence="8">
    <location>
        <begin position="561"/>
        <end position="657"/>
    </location>
</feature>
<comment type="caution">
    <text evidence="9">The sequence shown here is derived from an EMBL/GenBank/DDBJ whole genome shotgun (WGS) entry which is preliminary data.</text>
</comment>
<feature type="chain" id="PRO_5047452016" description="Cytochrome c domain-containing protein" evidence="7">
    <location>
        <begin position="28"/>
        <end position="657"/>
    </location>
</feature>
<keyword evidence="1 6" id="KW-0349">Heme</keyword>
<evidence type="ECO:0000256" key="7">
    <source>
        <dbReference type="SAM" id="SignalP"/>
    </source>
</evidence>